<evidence type="ECO:0000313" key="2">
    <source>
        <dbReference type="EMBL" id="RVW68649.1"/>
    </source>
</evidence>
<name>A0A438G8U9_VITVI</name>
<sequence length="237" mass="27340">MNSTSSISANVNNILVLIDTNFKKWKEHIIIVLKCMDLDYALREDRPSDLTSASIAEQRKLEPRHSWTTQQTDSLQMKRVVGRHTRALGLDLSIYTIQSIQNQLQHTKGKWTLNELIAQCVQEKERLKQEKIESAHLASTSQGFGTSKKRKRDNKRNQIVVSGTSKQKVQKKQDKEITYFFCKKAGHKKKTCTKYAAWHEKKDATTHISVTMQGCLWSRMPTDGEDTSMWEMATRLQ</sequence>
<evidence type="ECO:0000256" key="1">
    <source>
        <dbReference type="SAM" id="MobiDB-lite"/>
    </source>
</evidence>
<organism evidence="2 3">
    <name type="scientific">Vitis vinifera</name>
    <name type="common">Grape</name>
    <dbReference type="NCBI Taxonomy" id="29760"/>
    <lineage>
        <taxon>Eukaryota</taxon>
        <taxon>Viridiplantae</taxon>
        <taxon>Streptophyta</taxon>
        <taxon>Embryophyta</taxon>
        <taxon>Tracheophyta</taxon>
        <taxon>Spermatophyta</taxon>
        <taxon>Magnoliopsida</taxon>
        <taxon>eudicotyledons</taxon>
        <taxon>Gunneridae</taxon>
        <taxon>Pentapetalae</taxon>
        <taxon>rosids</taxon>
        <taxon>Vitales</taxon>
        <taxon>Vitaceae</taxon>
        <taxon>Viteae</taxon>
        <taxon>Vitis</taxon>
    </lineage>
</organism>
<gene>
    <name evidence="2" type="ORF">CK203_062152</name>
</gene>
<protein>
    <submittedName>
        <fullName evidence="2">Uncharacterized protein</fullName>
    </submittedName>
</protein>
<accession>A0A438G8U9</accession>
<proteinExistence type="predicted"/>
<evidence type="ECO:0000313" key="3">
    <source>
        <dbReference type="Proteomes" id="UP000288805"/>
    </source>
</evidence>
<dbReference type="Proteomes" id="UP000288805">
    <property type="component" value="Unassembled WGS sequence"/>
</dbReference>
<dbReference type="AlphaFoldDB" id="A0A438G8U9"/>
<comment type="caution">
    <text evidence="2">The sequence shown here is derived from an EMBL/GenBank/DDBJ whole genome shotgun (WGS) entry which is preliminary data.</text>
</comment>
<dbReference type="EMBL" id="QGNW01000525">
    <property type="protein sequence ID" value="RVW68649.1"/>
    <property type="molecule type" value="Genomic_DNA"/>
</dbReference>
<feature type="region of interest" description="Disordered" evidence="1">
    <location>
        <begin position="132"/>
        <end position="157"/>
    </location>
</feature>
<reference evidence="2 3" key="1">
    <citation type="journal article" date="2018" name="PLoS Genet.">
        <title>Population sequencing reveals clonal diversity and ancestral inbreeding in the grapevine cultivar Chardonnay.</title>
        <authorList>
            <person name="Roach M.J."/>
            <person name="Johnson D.L."/>
            <person name="Bohlmann J."/>
            <person name="van Vuuren H.J."/>
            <person name="Jones S.J."/>
            <person name="Pretorius I.S."/>
            <person name="Schmidt S.A."/>
            <person name="Borneman A.R."/>
        </authorList>
    </citation>
    <scope>NUCLEOTIDE SEQUENCE [LARGE SCALE GENOMIC DNA]</scope>
    <source>
        <strain evidence="3">cv. Chardonnay</strain>
        <tissue evidence="2">Leaf</tissue>
    </source>
</reference>